<name>A0ABP0IRX0_9DINO</name>
<reference evidence="1 2" key="1">
    <citation type="submission" date="2024-02" db="EMBL/GenBank/DDBJ databases">
        <authorList>
            <person name="Chen Y."/>
            <person name="Shah S."/>
            <person name="Dougan E. K."/>
            <person name="Thang M."/>
            <person name="Chan C."/>
        </authorList>
    </citation>
    <scope>NUCLEOTIDE SEQUENCE [LARGE SCALE GENOMIC DNA]</scope>
</reference>
<dbReference type="Gene3D" id="1.25.40.10">
    <property type="entry name" value="Tetratricopeptide repeat domain"/>
    <property type="match status" value="1"/>
</dbReference>
<dbReference type="InterPro" id="IPR011990">
    <property type="entry name" value="TPR-like_helical_dom_sf"/>
</dbReference>
<proteinExistence type="predicted"/>
<keyword evidence="2" id="KW-1185">Reference proteome</keyword>
<protein>
    <recommendedName>
        <fullName evidence="3">KIF-binding protein</fullName>
    </recommendedName>
</protein>
<evidence type="ECO:0008006" key="3">
    <source>
        <dbReference type="Google" id="ProtNLM"/>
    </source>
</evidence>
<dbReference type="Proteomes" id="UP001642464">
    <property type="component" value="Unassembled WGS sequence"/>
</dbReference>
<accession>A0ABP0IRX0</accession>
<evidence type="ECO:0000313" key="2">
    <source>
        <dbReference type="Proteomes" id="UP001642464"/>
    </source>
</evidence>
<comment type="caution">
    <text evidence="1">The sequence shown here is derived from an EMBL/GenBank/DDBJ whole genome shotgun (WGS) entry which is preliminary data.</text>
</comment>
<gene>
    <name evidence="1" type="ORF">SCF082_LOCUS8023</name>
</gene>
<dbReference type="EMBL" id="CAXAMM010004559">
    <property type="protein sequence ID" value="CAK9004064.1"/>
    <property type="molecule type" value="Genomic_DNA"/>
</dbReference>
<sequence>MGGAPPDLKMFRAYDALVALKEIEENVPFQPEEGWEVKKANGVQPTWFDIWDLGKAHARLGQKTQQREEMKIGYELCVKAGEIHRTAEASDRIMLAKILSNVGEVAMGIGDSHFLAEEKEALLVWYEKAEKPLGESYELHVSSLGPMKPLAGWQAGTMAHCMVRLERWPEAREYLALALRVECTKDSTTNGSLIELLDRVVSCHQELGDMPLVTSGKPQLSF</sequence>
<organism evidence="1 2">
    <name type="scientific">Durusdinium trenchii</name>
    <dbReference type="NCBI Taxonomy" id="1381693"/>
    <lineage>
        <taxon>Eukaryota</taxon>
        <taxon>Sar</taxon>
        <taxon>Alveolata</taxon>
        <taxon>Dinophyceae</taxon>
        <taxon>Suessiales</taxon>
        <taxon>Symbiodiniaceae</taxon>
        <taxon>Durusdinium</taxon>
    </lineage>
</organism>
<dbReference type="SUPFAM" id="SSF48452">
    <property type="entry name" value="TPR-like"/>
    <property type="match status" value="1"/>
</dbReference>
<evidence type="ECO:0000313" key="1">
    <source>
        <dbReference type="EMBL" id="CAK9004064.1"/>
    </source>
</evidence>